<reference evidence="1" key="1">
    <citation type="journal article" date="2020" name="Stud. Mycol.">
        <title>101 Dothideomycetes genomes: a test case for predicting lifestyles and emergence of pathogens.</title>
        <authorList>
            <person name="Haridas S."/>
            <person name="Albert R."/>
            <person name="Binder M."/>
            <person name="Bloem J."/>
            <person name="Labutti K."/>
            <person name="Salamov A."/>
            <person name="Andreopoulos B."/>
            <person name="Baker S."/>
            <person name="Barry K."/>
            <person name="Bills G."/>
            <person name="Bluhm B."/>
            <person name="Cannon C."/>
            <person name="Castanera R."/>
            <person name="Culley D."/>
            <person name="Daum C."/>
            <person name="Ezra D."/>
            <person name="Gonzalez J."/>
            <person name="Henrissat B."/>
            <person name="Kuo A."/>
            <person name="Liang C."/>
            <person name="Lipzen A."/>
            <person name="Lutzoni F."/>
            <person name="Magnuson J."/>
            <person name="Mondo S."/>
            <person name="Nolan M."/>
            <person name="Ohm R."/>
            <person name="Pangilinan J."/>
            <person name="Park H.-J."/>
            <person name="Ramirez L."/>
            <person name="Alfaro M."/>
            <person name="Sun H."/>
            <person name="Tritt A."/>
            <person name="Yoshinaga Y."/>
            <person name="Zwiers L.-H."/>
            <person name="Turgeon B."/>
            <person name="Goodwin S."/>
            <person name="Spatafora J."/>
            <person name="Crous P."/>
            <person name="Grigoriev I."/>
        </authorList>
    </citation>
    <scope>NUCLEOTIDE SEQUENCE</scope>
    <source>
        <strain evidence="1">CBS 525.71</strain>
    </source>
</reference>
<dbReference type="EMBL" id="MU006712">
    <property type="protein sequence ID" value="KAF2628855.1"/>
    <property type="molecule type" value="Genomic_DNA"/>
</dbReference>
<comment type="caution">
    <text evidence="1">The sequence shown here is derived from an EMBL/GenBank/DDBJ whole genome shotgun (WGS) entry which is preliminary data.</text>
</comment>
<dbReference type="Proteomes" id="UP000799754">
    <property type="component" value="Unassembled WGS sequence"/>
</dbReference>
<sequence length="558" mass="63253">MVLAARASVGLQQQNTILAHIGKKTLAIIEKLSRHHRRYSAVLWLDGRSEYSLKRSIANCAGRIPQGQIPGVSRAYATDSGADVDAVVKDVMGWLARPDSNSWLLIFDNVDREYGERGGDADAYDVKDYLSGADHGSVLITTRLARLEQLGKSQQLSKVDDEQAQAMLKTWYKKTYDTTEGDHLLQLLDGLPLAIAQAGAYLQESGVGLKTYLRFYEQQWSELLKVDGVREVPLQDYPDRSVWTTWAISYYEIRNKHEQRALKINQSSQHFYNYSLVEAVEETASYTTHPVVHRWAYYYQGKQSARELDQVAVVAVGRAVPDHSGVDWAALQRRLLPHAQACSTYQGKLTEAEKMYQRALQGKEDALSPKHTSTLRTVNNLGILYKNQGKLAEAEKMCQRALEGREDARGPKHTSTLDTFNNLGNLYRTQGKLAEAEKMYQRVLEGREDALGDPPVRRYMPALTTLQNMGDLYVKQKKYAEALEVYSRALPRLQCVLGQSSERCRQLEARMQVLSNLQASKVEFTQPSGVKDVPKSRPEQEKRTWKRQSGQYVKRVFQ</sequence>
<evidence type="ECO:0000313" key="1">
    <source>
        <dbReference type="EMBL" id="KAF2628855.1"/>
    </source>
</evidence>
<organism evidence="1 2">
    <name type="scientific">Macroventuria anomochaeta</name>
    <dbReference type="NCBI Taxonomy" id="301207"/>
    <lineage>
        <taxon>Eukaryota</taxon>
        <taxon>Fungi</taxon>
        <taxon>Dikarya</taxon>
        <taxon>Ascomycota</taxon>
        <taxon>Pezizomycotina</taxon>
        <taxon>Dothideomycetes</taxon>
        <taxon>Pleosporomycetidae</taxon>
        <taxon>Pleosporales</taxon>
        <taxon>Pleosporineae</taxon>
        <taxon>Didymellaceae</taxon>
        <taxon>Macroventuria</taxon>
    </lineage>
</organism>
<keyword evidence="2" id="KW-1185">Reference proteome</keyword>
<accession>A0ACB6S5F0</accession>
<name>A0ACB6S5F0_9PLEO</name>
<proteinExistence type="predicted"/>
<protein>
    <submittedName>
        <fullName evidence="1">Uncharacterized protein</fullName>
    </submittedName>
</protein>
<gene>
    <name evidence="1" type="ORF">BU25DRAFT_466777</name>
</gene>
<evidence type="ECO:0000313" key="2">
    <source>
        <dbReference type="Proteomes" id="UP000799754"/>
    </source>
</evidence>